<name>A0A3P3VQ82_9GAMM</name>
<proteinExistence type="predicted"/>
<accession>A0A3P3VQ82</accession>
<dbReference type="RefSeq" id="WP_125015362.1">
    <property type="nucleotide sequence ID" value="NZ_QWEZ01000001.1"/>
</dbReference>
<dbReference type="Proteomes" id="UP000280792">
    <property type="component" value="Unassembled WGS sequence"/>
</dbReference>
<dbReference type="PANTHER" id="PTHR47623">
    <property type="entry name" value="OS09G0287300 PROTEIN"/>
    <property type="match status" value="1"/>
</dbReference>
<gene>
    <name evidence="1" type="ORF">D0544_07570</name>
</gene>
<organism evidence="1 2">
    <name type="scientific">Aestuariirhabdus litorea</name>
    <dbReference type="NCBI Taxonomy" id="2528527"/>
    <lineage>
        <taxon>Bacteria</taxon>
        <taxon>Pseudomonadati</taxon>
        <taxon>Pseudomonadota</taxon>
        <taxon>Gammaproteobacteria</taxon>
        <taxon>Oceanospirillales</taxon>
        <taxon>Aestuariirhabdaceae</taxon>
        <taxon>Aestuariirhabdus</taxon>
    </lineage>
</organism>
<dbReference type="SUPFAM" id="SSF53254">
    <property type="entry name" value="Phosphoglycerate mutase-like"/>
    <property type="match status" value="1"/>
</dbReference>
<dbReference type="AlphaFoldDB" id="A0A3P3VQ82"/>
<keyword evidence="2" id="KW-1185">Reference proteome</keyword>
<evidence type="ECO:0000313" key="2">
    <source>
        <dbReference type="Proteomes" id="UP000280792"/>
    </source>
</evidence>
<dbReference type="InterPro" id="IPR029033">
    <property type="entry name" value="His_PPase_superfam"/>
</dbReference>
<reference evidence="1 2" key="2">
    <citation type="submission" date="2018-12" db="EMBL/GenBank/DDBJ databases">
        <title>Simiduia agarivorans gen. nov., sp. nov., a marine, agarolytic bacterium isolated from shallow coastal water from Keelung, Taiwan.</title>
        <authorList>
            <person name="Shieh W.Y."/>
        </authorList>
    </citation>
    <scope>NUCLEOTIDE SEQUENCE [LARGE SCALE GENOMIC DNA]</scope>
    <source>
        <strain evidence="1 2">GTF-13</strain>
    </source>
</reference>
<dbReference type="Pfam" id="PF00300">
    <property type="entry name" value="His_Phos_1"/>
    <property type="match status" value="1"/>
</dbReference>
<comment type="caution">
    <text evidence="1">The sequence shown here is derived from an EMBL/GenBank/DDBJ whole genome shotgun (WGS) entry which is preliminary data.</text>
</comment>
<evidence type="ECO:0000313" key="1">
    <source>
        <dbReference type="EMBL" id="RRJ84932.1"/>
    </source>
</evidence>
<dbReference type="PANTHER" id="PTHR47623:SF1">
    <property type="entry name" value="OS09G0287300 PROTEIN"/>
    <property type="match status" value="1"/>
</dbReference>
<sequence length="171" mass="19070">MKQLLILRHAKSSWSHPELSDFDRPLNARGQRTAPKMAALVHEHFPDLSLILSSPARRAKETAQAVARRFGGQPHLELEPDLYHADALQIRHCLAGCDERHPCVMLVGHNPGLEECISELDGDFCDPLPTAGLVVLECAIEQWRELGDEDSGRGSVHVTALYLPRQQFPDL</sequence>
<dbReference type="InterPro" id="IPR013078">
    <property type="entry name" value="His_Pase_superF_clade-1"/>
</dbReference>
<reference evidence="1 2" key="1">
    <citation type="submission" date="2018-08" db="EMBL/GenBank/DDBJ databases">
        <authorList>
            <person name="Khan S.A."/>
        </authorList>
    </citation>
    <scope>NUCLEOTIDE SEQUENCE [LARGE SCALE GENOMIC DNA]</scope>
    <source>
        <strain evidence="1 2">GTF-13</strain>
    </source>
</reference>
<protein>
    <submittedName>
        <fullName evidence="1">Histidine phosphatase family protein</fullName>
    </submittedName>
</protein>
<dbReference type="EMBL" id="QWEZ01000001">
    <property type="protein sequence ID" value="RRJ84932.1"/>
    <property type="molecule type" value="Genomic_DNA"/>
</dbReference>
<dbReference type="Gene3D" id="3.40.50.1240">
    <property type="entry name" value="Phosphoglycerate mutase-like"/>
    <property type="match status" value="1"/>
</dbReference>
<dbReference type="CDD" id="cd07067">
    <property type="entry name" value="HP_PGM_like"/>
    <property type="match status" value="1"/>
</dbReference>